<evidence type="ECO:0000313" key="2">
    <source>
        <dbReference type="EMBL" id="KKQ78807.1"/>
    </source>
</evidence>
<evidence type="ECO:0000256" key="1">
    <source>
        <dbReference type="SAM" id="Phobius"/>
    </source>
</evidence>
<gene>
    <name evidence="2" type="ORF">US99_C0011G0022</name>
</gene>
<organism evidence="2 3">
    <name type="scientific">Candidatus Daviesbacteria bacterium GW2011_GWF2_38_6</name>
    <dbReference type="NCBI Taxonomy" id="1618432"/>
    <lineage>
        <taxon>Bacteria</taxon>
        <taxon>Candidatus Daviesiibacteriota</taxon>
    </lineage>
</organism>
<keyword evidence="1" id="KW-1133">Transmembrane helix</keyword>
<feature type="transmembrane region" description="Helical" evidence="1">
    <location>
        <begin position="125"/>
        <end position="147"/>
    </location>
</feature>
<comment type="caution">
    <text evidence="2">The sequence shown here is derived from an EMBL/GenBank/DDBJ whole genome shotgun (WGS) entry which is preliminary data.</text>
</comment>
<name>A0A0G0KJ52_9BACT</name>
<evidence type="ECO:0000313" key="3">
    <source>
        <dbReference type="Proteomes" id="UP000034324"/>
    </source>
</evidence>
<protein>
    <submittedName>
        <fullName evidence="2">Uncharacterized protein</fullName>
    </submittedName>
</protein>
<feature type="transmembrane region" description="Helical" evidence="1">
    <location>
        <begin position="75"/>
        <end position="105"/>
    </location>
</feature>
<dbReference type="Proteomes" id="UP000034324">
    <property type="component" value="Unassembled WGS sequence"/>
</dbReference>
<sequence length="296" mass="33517">MIMLKKLILAPVFLTVFAFLASQIVPFLKSYDIIFSLSSNSLIQLIILAFLILISGLIFNLFITFAQNWKMVLPVALFASILPMLFLEPVLGLIFGLGVLISLSLTYLTLTNKLKTYFTFNPNALISPSIKQLTGLLILTFSLTYFLSINQIIQKTGFQIPDSLIDTALKFTPIESSLPQETSQFSIPPEQLELLKQNPDLLKQYGLDPKILDTPQNTTANLVKQTVKDQLQNFIKPYLNFIPAVLALLLFISLQSLVSFLNLLIHPILWIIFYILEKTGFIRFEIEQRPVKKMVS</sequence>
<feature type="transmembrane region" description="Helical" evidence="1">
    <location>
        <begin position="238"/>
        <end position="258"/>
    </location>
</feature>
<feature type="transmembrane region" description="Helical" evidence="1">
    <location>
        <begin position="42"/>
        <end position="63"/>
    </location>
</feature>
<reference evidence="2 3" key="1">
    <citation type="journal article" date="2015" name="Nature">
        <title>rRNA introns, odd ribosomes, and small enigmatic genomes across a large radiation of phyla.</title>
        <authorList>
            <person name="Brown C.T."/>
            <person name="Hug L.A."/>
            <person name="Thomas B.C."/>
            <person name="Sharon I."/>
            <person name="Castelle C.J."/>
            <person name="Singh A."/>
            <person name="Wilkins M.J."/>
            <person name="Williams K.H."/>
            <person name="Banfield J.F."/>
        </authorList>
    </citation>
    <scope>NUCLEOTIDE SEQUENCE [LARGE SCALE GENOMIC DNA]</scope>
</reference>
<keyword evidence="1" id="KW-0472">Membrane</keyword>
<proteinExistence type="predicted"/>
<accession>A0A0G0KJ52</accession>
<dbReference type="EMBL" id="LBVC01000011">
    <property type="protein sequence ID" value="KKQ78807.1"/>
    <property type="molecule type" value="Genomic_DNA"/>
</dbReference>
<keyword evidence="1" id="KW-0812">Transmembrane</keyword>
<feature type="transmembrane region" description="Helical" evidence="1">
    <location>
        <begin position="264"/>
        <end position="284"/>
    </location>
</feature>
<dbReference type="AlphaFoldDB" id="A0A0G0KJ52"/>